<dbReference type="CDD" id="cd00066">
    <property type="entry name" value="G-alpha"/>
    <property type="match status" value="1"/>
</dbReference>
<evidence type="ECO:0000256" key="7">
    <source>
        <dbReference type="PIRSR" id="PIRSR601019-2"/>
    </source>
</evidence>
<dbReference type="SMART" id="SM00275">
    <property type="entry name" value="G_alpha"/>
    <property type="match status" value="1"/>
</dbReference>
<feature type="binding site" evidence="6">
    <location>
        <begin position="162"/>
        <end position="163"/>
    </location>
    <ligand>
        <name>GTP</name>
        <dbReference type="ChEBI" id="CHEBI:37565"/>
    </ligand>
</feature>
<keyword evidence="9" id="KW-1185">Reference proteome</keyword>
<dbReference type="GO" id="GO:0003924">
    <property type="term" value="F:GTPase activity"/>
    <property type="evidence" value="ECO:0007669"/>
    <property type="project" value="InterPro"/>
</dbReference>
<dbReference type="InterPro" id="IPR027417">
    <property type="entry name" value="P-loop_NTPase"/>
</dbReference>
<evidence type="ECO:0000313" key="8">
    <source>
        <dbReference type="EMBL" id="PAV58532.1"/>
    </source>
</evidence>
<feature type="binding site" evidence="7">
    <location>
        <position position="193"/>
    </location>
    <ligand>
        <name>Mg(2+)</name>
        <dbReference type="ChEBI" id="CHEBI:18420"/>
    </ligand>
</feature>
<dbReference type="GO" id="GO:0031683">
    <property type="term" value="F:G-protein beta/gamma-subunit complex binding"/>
    <property type="evidence" value="ECO:0007669"/>
    <property type="project" value="InterPro"/>
</dbReference>
<dbReference type="Gene3D" id="3.40.50.300">
    <property type="entry name" value="P-loop containing nucleotide triphosphate hydrolases"/>
    <property type="match status" value="1"/>
</dbReference>
<feature type="binding site" evidence="7">
    <location>
        <position position="56"/>
    </location>
    <ligand>
        <name>Mg(2+)</name>
        <dbReference type="ChEBI" id="CHEBI:18420"/>
    </ligand>
</feature>
<dbReference type="GO" id="GO:0005737">
    <property type="term" value="C:cytoplasm"/>
    <property type="evidence" value="ECO:0007669"/>
    <property type="project" value="TreeGrafter"/>
</dbReference>
<dbReference type="PANTHER" id="PTHR10218:SF196">
    <property type="entry name" value="GUANINE NUCLEOTIDE-BINDING PROTEIN ALPHA-8 SUBUNIT"/>
    <property type="match status" value="1"/>
</dbReference>
<evidence type="ECO:0000256" key="4">
    <source>
        <dbReference type="ARBA" id="ARBA00023134"/>
    </source>
</evidence>
<name>A0A2A2JAJ5_9BILA</name>
<dbReference type="EMBL" id="LIAE01010576">
    <property type="protein sequence ID" value="PAV58532.1"/>
    <property type="molecule type" value="Genomic_DNA"/>
</dbReference>
<feature type="binding site" evidence="6">
    <location>
        <begin position="187"/>
        <end position="193"/>
    </location>
    <ligand>
        <name>GTP</name>
        <dbReference type="ChEBI" id="CHEBI:37565"/>
    </ligand>
</feature>
<evidence type="ECO:0000256" key="5">
    <source>
        <dbReference type="ARBA" id="ARBA00023224"/>
    </source>
</evidence>
<dbReference type="GO" id="GO:0005525">
    <property type="term" value="F:GTP binding"/>
    <property type="evidence" value="ECO:0007669"/>
    <property type="project" value="UniProtKB-KW"/>
</dbReference>
<dbReference type="GO" id="GO:0007188">
    <property type="term" value="P:adenylate cyclase-modulating G protein-coupled receptor signaling pathway"/>
    <property type="evidence" value="ECO:0007669"/>
    <property type="project" value="TreeGrafter"/>
</dbReference>
<feature type="binding site" evidence="6">
    <location>
        <begin position="212"/>
        <end position="216"/>
    </location>
    <ligand>
        <name>GTP</name>
        <dbReference type="ChEBI" id="CHEBI:37565"/>
    </ligand>
</feature>
<keyword evidence="3 7" id="KW-0460">Magnesium</keyword>
<dbReference type="GO" id="GO:0001664">
    <property type="term" value="F:G protein-coupled receptor binding"/>
    <property type="evidence" value="ECO:0007669"/>
    <property type="project" value="TreeGrafter"/>
</dbReference>
<feature type="binding site" evidence="6">
    <location>
        <begin position="281"/>
        <end position="284"/>
    </location>
    <ligand>
        <name>GTP</name>
        <dbReference type="ChEBI" id="CHEBI:37565"/>
    </ligand>
</feature>
<keyword evidence="1 7" id="KW-0479">Metal-binding</keyword>
<feature type="binding site" evidence="6">
    <location>
        <position position="337"/>
    </location>
    <ligand>
        <name>GTP</name>
        <dbReference type="ChEBI" id="CHEBI:37565"/>
    </ligand>
</feature>
<dbReference type="PRINTS" id="PR00318">
    <property type="entry name" value="GPROTEINA"/>
</dbReference>
<dbReference type="GO" id="GO:0005834">
    <property type="term" value="C:heterotrimeric G-protein complex"/>
    <property type="evidence" value="ECO:0007669"/>
    <property type="project" value="TreeGrafter"/>
</dbReference>
<dbReference type="InterPro" id="IPR001019">
    <property type="entry name" value="Gprotein_alpha_su"/>
</dbReference>
<sequence>MGGVCSSLLGGAPVIDKKSLAEQEEINRNIEKDLLVEKKKKILKLLLLGPGDSGKSTTLKQIRIIHDQGFSDEERRQRRFIIYMNLIQGIVDVVRGIEALELAYQIPISKQYAIDIVAYHESQRQVETTELSEQVANAIARLLQEPAIQQVIARSTEVLMDDSSAYFLKNFDRIRNPDYLPSQDDILKSRVPTSGVVQFSFFIKNFTFKVFDVGGQKAQRRKWVHIFDDVHAVLFITSLSDYNQVLQEDGRTNRMKDAIDLFDQICNIEWFSNTAMILFLNKIDLFAEKIKLYNITTALKNYRGPQEYRPALDYITKKFKQVNKNVKRNIYTHETCATDTKAIQVVIDSVIDVVIQQTMSKVGIQ</sequence>
<evidence type="ECO:0000256" key="2">
    <source>
        <dbReference type="ARBA" id="ARBA00022741"/>
    </source>
</evidence>
<evidence type="ECO:0000256" key="1">
    <source>
        <dbReference type="ARBA" id="ARBA00022723"/>
    </source>
</evidence>
<organism evidence="8 9">
    <name type="scientific">Diploscapter pachys</name>
    <dbReference type="NCBI Taxonomy" id="2018661"/>
    <lineage>
        <taxon>Eukaryota</taxon>
        <taxon>Metazoa</taxon>
        <taxon>Ecdysozoa</taxon>
        <taxon>Nematoda</taxon>
        <taxon>Chromadorea</taxon>
        <taxon>Rhabditida</taxon>
        <taxon>Rhabditina</taxon>
        <taxon>Rhabditomorpha</taxon>
        <taxon>Rhabditoidea</taxon>
        <taxon>Rhabditidae</taxon>
        <taxon>Diploscapter</taxon>
    </lineage>
</organism>
<dbReference type="Gene3D" id="1.10.400.10">
    <property type="entry name" value="GI Alpha 1, domain 2-like"/>
    <property type="match status" value="1"/>
</dbReference>
<evidence type="ECO:0000256" key="6">
    <source>
        <dbReference type="PIRSR" id="PIRSR601019-1"/>
    </source>
</evidence>
<dbReference type="PANTHER" id="PTHR10218">
    <property type="entry name" value="GTP-BINDING PROTEIN ALPHA SUBUNIT"/>
    <property type="match status" value="1"/>
</dbReference>
<protein>
    <submittedName>
        <fullName evidence="8">Uncharacterized protein</fullName>
    </submittedName>
</protein>
<dbReference type="PROSITE" id="PS51882">
    <property type="entry name" value="G_ALPHA"/>
    <property type="match status" value="1"/>
</dbReference>
<keyword evidence="2 6" id="KW-0547">Nucleotide-binding</keyword>
<keyword evidence="5" id="KW-0807">Transducer</keyword>
<dbReference type="SUPFAM" id="SSF47895">
    <property type="entry name" value="Transducin (alpha subunit), insertion domain"/>
    <property type="match status" value="1"/>
</dbReference>
<comment type="caution">
    <text evidence="8">The sequence shown here is derived from an EMBL/GenBank/DDBJ whole genome shotgun (WGS) entry which is preliminary data.</text>
</comment>
<dbReference type="AlphaFoldDB" id="A0A2A2JAJ5"/>
<dbReference type="InterPro" id="IPR011025">
    <property type="entry name" value="GproteinA_insert"/>
</dbReference>
<reference evidence="8 9" key="1">
    <citation type="journal article" date="2017" name="Curr. Biol.">
        <title>Genome architecture and evolution of a unichromosomal asexual nematode.</title>
        <authorList>
            <person name="Fradin H."/>
            <person name="Zegar C."/>
            <person name="Gutwein M."/>
            <person name="Lucas J."/>
            <person name="Kovtun M."/>
            <person name="Corcoran D."/>
            <person name="Baugh L.R."/>
            <person name="Kiontke K."/>
            <person name="Gunsalus K."/>
            <person name="Fitch D.H."/>
            <person name="Piano F."/>
        </authorList>
    </citation>
    <scope>NUCLEOTIDE SEQUENCE [LARGE SCALE GENOMIC DNA]</scope>
    <source>
        <strain evidence="8">PF1309</strain>
    </source>
</reference>
<evidence type="ECO:0000313" key="9">
    <source>
        <dbReference type="Proteomes" id="UP000218231"/>
    </source>
</evidence>
<gene>
    <name evidence="8" type="ORF">WR25_25182</name>
</gene>
<dbReference type="STRING" id="2018661.A0A2A2JAJ5"/>
<evidence type="ECO:0000256" key="3">
    <source>
        <dbReference type="ARBA" id="ARBA00022842"/>
    </source>
</evidence>
<dbReference type="OrthoDB" id="5817230at2759"/>
<dbReference type="SUPFAM" id="SSF52540">
    <property type="entry name" value="P-loop containing nucleoside triphosphate hydrolases"/>
    <property type="match status" value="1"/>
</dbReference>
<dbReference type="Pfam" id="PF00503">
    <property type="entry name" value="G-alpha"/>
    <property type="match status" value="1"/>
</dbReference>
<accession>A0A2A2JAJ5</accession>
<dbReference type="Proteomes" id="UP000218231">
    <property type="component" value="Unassembled WGS sequence"/>
</dbReference>
<keyword evidence="4 6" id="KW-0342">GTP-binding</keyword>
<dbReference type="FunFam" id="3.40.50.300:FF:000563">
    <property type="entry name" value="Guanine nucleotide-binding protein alpha subunit"/>
    <property type="match status" value="1"/>
</dbReference>
<dbReference type="GO" id="GO:0046872">
    <property type="term" value="F:metal ion binding"/>
    <property type="evidence" value="ECO:0007669"/>
    <property type="project" value="UniProtKB-KW"/>
</dbReference>
<proteinExistence type="predicted"/>